<keyword evidence="5" id="KW-0676">Redox-active center</keyword>
<evidence type="ECO:0000256" key="3">
    <source>
        <dbReference type="ARBA" id="ARBA00022982"/>
    </source>
</evidence>
<comment type="function">
    <text evidence="7">Participates in various redox reactions through the reversible oxidation of the active center dithiol to a disulfide. The H form is known to activate a number of cytosolic enzymes.</text>
</comment>
<keyword evidence="10" id="KW-1185">Reference proteome</keyword>
<comment type="similarity">
    <text evidence="6">Belongs to the thioredoxin family. Plant H-type subfamily.</text>
</comment>
<evidence type="ECO:0000256" key="1">
    <source>
        <dbReference type="ARBA" id="ARBA00004496"/>
    </source>
</evidence>
<dbReference type="OMA" id="FHQIGRN"/>
<name>A0A0D3CF29_BRAOL</name>
<feature type="domain" description="Thioredoxin" evidence="8">
    <location>
        <begin position="85"/>
        <end position="191"/>
    </location>
</feature>
<dbReference type="PROSITE" id="PS51352">
    <property type="entry name" value="THIOREDOXIN_2"/>
    <property type="match status" value="1"/>
</dbReference>
<sequence>NLLLLFNSLCENGRQGCKSGFGETLETGERGEIFGVETMKSDWFNLHQIARNSFIATSTVYASTEFNFDRRSFCFFAPDRSGFVVLKSEKEFNNALSKAQDGSLPSVFYFTAAWCGPCRLIAPVMLELGKKYPHVTTYKVDIDEGGLSNALGKLNVSAVPTMQFFKGGVKKAELVGADVIKLRSIMEHLYK</sequence>
<dbReference type="PRINTS" id="PR00421">
    <property type="entry name" value="THIOREDOXIN"/>
</dbReference>
<dbReference type="EnsemblPlants" id="Bo5g065640.1">
    <property type="protein sequence ID" value="Bo5g065640.1"/>
    <property type="gene ID" value="Bo5g065640"/>
</dbReference>
<keyword evidence="4" id="KW-1015">Disulfide bond</keyword>
<protein>
    <recommendedName>
        <fullName evidence="8">Thioredoxin domain-containing protein</fullName>
    </recommendedName>
</protein>
<proteinExistence type="inferred from homology"/>
<dbReference type="GO" id="GO:0016671">
    <property type="term" value="F:oxidoreductase activity, acting on a sulfur group of donors, disulfide as acceptor"/>
    <property type="evidence" value="ECO:0007669"/>
    <property type="project" value="EnsemblPlants"/>
</dbReference>
<keyword evidence="3" id="KW-0249">Electron transport</keyword>
<organism evidence="9 10">
    <name type="scientific">Brassica oleracea var. oleracea</name>
    <dbReference type="NCBI Taxonomy" id="109376"/>
    <lineage>
        <taxon>Eukaryota</taxon>
        <taxon>Viridiplantae</taxon>
        <taxon>Streptophyta</taxon>
        <taxon>Embryophyta</taxon>
        <taxon>Tracheophyta</taxon>
        <taxon>Spermatophyta</taxon>
        <taxon>Magnoliopsida</taxon>
        <taxon>eudicotyledons</taxon>
        <taxon>Gunneridae</taxon>
        <taxon>Pentapetalae</taxon>
        <taxon>rosids</taxon>
        <taxon>malvids</taxon>
        <taxon>Brassicales</taxon>
        <taxon>Brassicaceae</taxon>
        <taxon>Brassiceae</taxon>
        <taxon>Brassica</taxon>
    </lineage>
</organism>
<reference evidence="9" key="2">
    <citation type="submission" date="2015-03" db="UniProtKB">
        <authorList>
            <consortium name="EnsemblPlants"/>
        </authorList>
    </citation>
    <scope>IDENTIFICATION</scope>
</reference>
<dbReference type="PANTHER" id="PTHR10438">
    <property type="entry name" value="THIOREDOXIN"/>
    <property type="match status" value="1"/>
</dbReference>
<dbReference type="PANTHER" id="PTHR10438:SF439">
    <property type="entry name" value="THIOREDOXIN O2, MITOCHONDRIAL"/>
    <property type="match status" value="1"/>
</dbReference>
<keyword evidence="2" id="KW-0963">Cytoplasm</keyword>
<dbReference type="eggNOG" id="KOG0907">
    <property type="taxonomic scope" value="Eukaryota"/>
</dbReference>
<evidence type="ECO:0000313" key="10">
    <source>
        <dbReference type="Proteomes" id="UP000032141"/>
    </source>
</evidence>
<dbReference type="AlphaFoldDB" id="A0A0D3CF29"/>
<dbReference type="Gramene" id="Bo5g065640.1">
    <property type="protein sequence ID" value="Bo5g065640.1"/>
    <property type="gene ID" value="Bo5g065640"/>
</dbReference>
<comment type="subcellular location">
    <subcellularLocation>
        <location evidence="1">Cytoplasm</location>
    </subcellularLocation>
</comment>
<dbReference type="InterPro" id="IPR050620">
    <property type="entry name" value="Thioredoxin_H-type-like"/>
</dbReference>
<dbReference type="InterPro" id="IPR036249">
    <property type="entry name" value="Thioredoxin-like_sf"/>
</dbReference>
<dbReference type="GO" id="GO:0005737">
    <property type="term" value="C:cytoplasm"/>
    <property type="evidence" value="ECO:0007669"/>
    <property type="project" value="UniProtKB-SubCell"/>
</dbReference>
<dbReference type="Proteomes" id="UP000032141">
    <property type="component" value="Chromosome C5"/>
</dbReference>
<dbReference type="STRING" id="109376.A0A0D3CF29"/>
<dbReference type="SUPFAM" id="SSF52833">
    <property type="entry name" value="Thioredoxin-like"/>
    <property type="match status" value="1"/>
</dbReference>
<dbReference type="CDD" id="cd02947">
    <property type="entry name" value="TRX_family"/>
    <property type="match status" value="1"/>
</dbReference>
<dbReference type="Pfam" id="PF00085">
    <property type="entry name" value="Thioredoxin"/>
    <property type="match status" value="1"/>
</dbReference>
<accession>A0A0D3CF29</accession>
<keyword evidence="3" id="KW-0813">Transport</keyword>
<dbReference type="Gene3D" id="3.40.30.10">
    <property type="entry name" value="Glutaredoxin"/>
    <property type="match status" value="1"/>
</dbReference>
<evidence type="ECO:0000259" key="8">
    <source>
        <dbReference type="PROSITE" id="PS51352"/>
    </source>
</evidence>
<evidence type="ECO:0000256" key="6">
    <source>
        <dbReference type="ARBA" id="ARBA00038353"/>
    </source>
</evidence>
<evidence type="ECO:0000256" key="5">
    <source>
        <dbReference type="ARBA" id="ARBA00023284"/>
    </source>
</evidence>
<reference evidence="9 10" key="1">
    <citation type="journal article" date="2014" name="Genome Biol.">
        <title>Transcriptome and methylome profiling reveals relics of genome dominance in the mesopolyploid Brassica oleracea.</title>
        <authorList>
            <person name="Parkin I.A."/>
            <person name="Koh C."/>
            <person name="Tang H."/>
            <person name="Robinson S.J."/>
            <person name="Kagale S."/>
            <person name="Clarke W.E."/>
            <person name="Town C.D."/>
            <person name="Nixon J."/>
            <person name="Krishnakumar V."/>
            <person name="Bidwell S.L."/>
            <person name="Denoeud F."/>
            <person name="Belcram H."/>
            <person name="Links M.G."/>
            <person name="Just J."/>
            <person name="Clarke C."/>
            <person name="Bender T."/>
            <person name="Huebert T."/>
            <person name="Mason A.S."/>
            <person name="Pires J.C."/>
            <person name="Barker G."/>
            <person name="Moore J."/>
            <person name="Walley P.G."/>
            <person name="Manoli S."/>
            <person name="Batley J."/>
            <person name="Edwards D."/>
            <person name="Nelson M.N."/>
            <person name="Wang X."/>
            <person name="Paterson A.H."/>
            <person name="King G."/>
            <person name="Bancroft I."/>
            <person name="Chalhoub B."/>
            <person name="Sharpe A.G."/>
        </authorList>
    </citation>
    <scope>NUCLEOTIDE SEQUENCE</scope>
    <source>
        <strain evidence="9 10">cv. TO1000</strain>
    </source>
</reference>
<evidence type="ECO:0000313" key="9">
    <source>
        <dbReference type="EnsemblPlants" id="Bo5g065640.1"/>
    </source>
</evidence>
<dbReference type="FunFam" id="3.40.30.10:FF:000245">
    <property type="entry name" value="Thioredoxin"/>
    <property type="match status" value="1"/>
</dbReference>
<evidence type="ECO:0000256" key="7">
    <source>
        <dbReference type="ARBA" id="ARBA00056195"/>
    </source>
</evidence>
<dbReference type="HOGENOM" id="CLU_090389_6_1_1"/>
<dbReference type="InterPro" id="IPR013766">
    <property type="entry name" value="Thioredoxin_domain"/>
</dbReference>
<evidence type="ECO:0000256" key="2">
    <source>
        <dbReference type="ARBA" id="ARBA00022490"/>
    </source>
</evidence>
<evidence type="ECO:0000256" key="4">
    <source>
        <dbReference type="ARBA" id="ARBA00023157"/>
    </source>
</evidence>